<reference evidence="1" key="2">
    <citation type="submission" date="2012-06" db="EMBL/GenBank/DDBJ databases">
        <authorList>
            <person name="Yu Y."/>
            <person name="Currie J."/>
            <person name="Lomeli R."/>
            <person name="Angelova A."/>
            <person name="Collura K."/>
            <person name="Wissotski M."/>
            <person name="Campos D."/>
            <person name="Kudrna D."/>
            <person name="Golser W."/>
            <person name="Ashely E."/>
            <person name="Descour A."/>
            <person name="Fernandes J."/>
            <person name="Soderlund C."/>
            <person name="Walbot V."/>
        </authorList>
    </citation>
    <scope>NUCLEOTIDE SEQUENCE</scope>
    <source>
        <strain evidence="1">B73</strain>
    </source>
</reference>
<dbReference type="AlphaFoldDB" id="C4J7R3"/>
<dbReference type="EMBL" id="BT086860">
    <property type="protein sequence ID" value="ACR37213.1"/>
    <property type="molecule type" value="mRNA"/>
</dbReference>
<evidence type="ECO:0000313" key="1">
    <source>
        <dbReference type="EMBL" id="ACR37213.1"/>
    </source>
</evidence>
<protein>
    <submittedName>
        <fullName evidence="1">Uncharacterized protein</fullName>
    </submittedName>
</protein>
<reference evidence="1" key="1">
    <citation type="journal article" date="2009" name="PLoS Genet.">
        <title>Sequencing, mapping, and analysis of 27,455 maize full-length cDNAs.</title>
        <authorList>
            <person name="Soderlund C."/>
            <person name="Descour A."/>
            <person name="Kudrna D."/>
            <person name="Bomhoff M."/>
            <person name="Boyd L."/>
            <person name="Currie J."/>
            <person name="Angelova A."/>
            <person name="Collura K."/>
            <person name="Wissotski M."/>
            <person name="Ashley E."/>
            <person name="Morrow D."/>
            <person name="Fernandes J."/>
            <person name="Walbot V."/>
            <person name="Yu Y."/>
        </authorList>
    </citation>
    <scope>NUCLEOTIDE SEQUENCE</scope>
    <source>
        <strain evidence="1">B73</strain>
    </source>
</reference>
<organism evidence="1">
    <name type="scientific">Zea mays</name>
    <name type="common">Maize</name>
    <dbReference type="NCBI Taxonomy" id="4577"/>
    <lineage>
        <taxon>Eukaryota</taxon>
        <taxon>Viridiplantae</taxon>
        <taxon>Streptophyta</taxon>
        <taxon>Embryophyta</taxon>
        <taxon>Tracheophyta</taxon>
        <taxon>Spermatophyta</taxon>
        <taxon>Magnoliopsida</taxon>
        <taxon>Liliopsida</taxon>
        <taxon>Poales</taxon>
        <taxon>Poaceae</taxon>
        <taxon>PACMAD clade</taxon>
        <taxon>Panicoideae</taxon>
        <taxon>Andropogonodae</taxon>
        <taxon>Andropogoneae</taxon>
        <taxon>Tripsacinae</taxon>
        <taxon>Zea</taxon>
    </lineage>
</organism>
<proteinExistence type="evidence at transcript level"/>
<name>C4J7R3_MAIZE</name>
<accession>C4J7R3</accession>
<sequence>MVIGEGEGEDAIGAQASSRLLESTTLRAVTFTAELLPWWWNWRREPWPTPQFKGDSSLNPADSRSNQPIEIPPLPFLLPLGSLAVRKNVDEVKSHLEYRTRSSNWHAQHLFHAAARGCCCEAEAAKEDAIPKEQENLGEAGTKIS</sequence>